<dbReference type="STRING" id="554055.A0A2P6VI51"/>
<evidence type="ECO:0000259" key="4">
    <source>
        <dbReference type="PROSITE" id="PS51645"/>
    </source>
</evidence>
<dbReference type="InterPro" id="IPR036134">
    <property type="entry name" value="Crypto/Photolyase_FAD-like_sf"/>
</dbReference>
<dbReference type="SUPFAM" id="SSF48173">
    <property type="entry name" value="Cryptochrome/photolyase FAD-binding domain"/>
    <property type="match status" value="1"/>
</dbReference>
<feature type="binding site" evidence="2">
    <location>
        <begin position="424"/>
        <end position="431"/>
    </location>
    <ligand>
        <name>FAD</name>
        <dbReference type="ChEBI" id="CHEBI:57692"/>
    </ligand>
</feature>
<dbReference type="InterPro" id="IPR014729">
    <property type="entry name" value="Rossmann-like_a/b/a_fold"/>
</dbReference>
<feature type="compositionally biased region" description="Gly residues" evidence="3">
    <location>
        <begin position="310"/>
        <end position="325"/>
    </location>
</feature>
<dbReference type="SUPFAM" id="SSF52425">
    <property type="entry name" value="Cryptochrome/photolyase, N-terminal domain"/>
    <property type="match status" value="1"/>
</dbReference>
<dbReference type="AlphaFoldDB" id="A0A2P6VI51"/>
<dbReference type="Proteomes" id="UP000239649">
    <property type="component" value="Unassembled WGS sequence"/>
</dbReference>
<evidence type="ECO:0000256" key="3">
    <source>
        <dbReference type="SAM" id="MobiDB-lite"/>
    </source>
</evidence>
<dbReference type="PANTHER" id="PTHR11455">
    <property type="entry name" value="CRYPTOCHROME"/>
    <property type="match status" value="1"/>
</dbReference>
<evidence type="ECO:0000313" key="6">
    <source>
        <dbReference type="Proteomes" id="UP000239649"/>
    </source>
</evidence>
<name>A0A2P6VI51_9CHLO</name>
<sequence>MNSTVCCRHTALPVSVARLRPLRRSLVPTAGTAAAVRGPSAAARLAAQLRELKQFKVWDAPAGAATDRPSPAARGGSTPALARLPTDGSTAPRPGAGGGRRPGIVWFRGDLRLHDHEALTRAQAECSSLVPVYCFDPRDYGRSPQGYDKTGPYRATFMIEAVADLRTALRAAGSELVVRVGRPEEVLSQLLRRTGAGAVYCHSEVTYEEARVEAAVKAAAEGAGAALKAFWSGTLCHLDDLPFKLAQLPQNFDKFRERAEGAAVRAALPAPSELRGLPLGGRVDAGEVPTLQQLGLSPLPAGCSAAATAGGKGGRAGKGGGGGAAARGSSALDGSTRGGEREALRQLRRFVAQVSGAAGGGGGACGAAHGSNFASSIAPWLATGCLSPRRMLADVQAALGQGGAAPAGAASAAAQPPLTWVRFELLWRDFFRFMTLKYSSLTAGQMGTGASKAAAAPAAAAPALVAA</sequence>
<feature type="domain" description="Photolyase/cryptochrome alpha/beta" evidence="4">
    <location>
        <begin position="101"/>
        <end position="235"/>
    </location>
</feature>
<reference evidence="5 6" key="1">
    <citation type="journal article" date="2018" name="Plant J.">
        <title>Genome sequences of Chlorella sorokiniana UTEX 1602 and Micractinium conductrix SAG 241.80: implications to maltose excretion by a green alga.</title>
        <authorList>
            <person name="Arriola M.B."/>
            <person name="Velmurugan N."/>
            <person name="Zhang Y."/>
            <person name="Plunkett M.H."/>
            <person name="Hondzo H."/>
            <person name="Barney B.M."/>
        </authorList>
    </citation>
    <scope>NUCLEOTIDE SEQUENCE [LARGE SCALE GENOMIC DNA]</scope>
    <source>
        <strain evidence="5 6">SAG 241.80</strain>
    </source>
</reference>
<keyword evidence="2" id="KW-0274">FAD</keyword>
<comment type="similarity">
    <text evidence="1">Belongs to the DNA photolyase class-1 family.</text>
</comment>
<keyword evidence="6" id="KW-1185">Reference proteome</keyword>
<evidence type="ECO:0000313" key="5">
    <source>
        <dbReference type="EMBL" id="PSC73769.1"/>
    </source>
</evidence>
<protein>
    <submittedName>
        <fullName evidence="5">Blue-light photoreceptor PHR2</fullName>
    </submittedName>
</protein>
<evidence type="ECO:0000256" key="1">
    <source>
        <dbReference type="ARBA" id="ARBA00005862"/>
    </source>
</evidence>
<dbReference type="Gene3D" id="1.25.40.80">
    <property type="match status" value="1"/>
</dbReference>
<dbReference type="GO" id="GO:0000719">
    <property type="term" value="P:photoreactive repair"/>
    <property type="evidence" value="ECO:0007669"/>
    <property type="project" value="TreeGrafter"/>
</dbReference>
<dbReference type="GO" id="GO:0003904">
    <property type="term" value="F:deoxyribodipyrimidine photo-lyase activity"/>
    <property type="evidence" value="ECO:0007669"/>
    <property type="project" value="TreeGrafter"/>
</dbReference>
<keyword evidence="2" id="KW-0285">Flavoprotein</keyword>
<dbReference type="EMBL" id="LHPF02000006">
    <property type="protein sequence ID" value="PSC73769.1"/>
    <property type="molecule type" value="Genomic_DNA"/>
</dbReference>
<dbReference type="InterPro" id="IPR002081">
    <property type="entry name" value="Cryptochrome/DNA_photolyase_1"/>
</dbReference>
<comment type="cofactor">
    <cofactor evidence="2">
        <name>FAD</name>
        <dbReference type="ChEBI" id="CHEBI:57692"/>
    </cofactor>
    <text evidence="2">Binds 1 FAD per subunit.</text>
</comment>
<dbReference type="Pfam" id="PF00875">
    <property type="entry name" value="DNA_photolyase"/>
    <property type="match status" value="1"/>
</dbReference>
<dbReference type="InterPro" id="IPR036155">
    <property type="entry name" value="Crypto/Photolyase_N_sf"/>
</dbReference>
<feature type="region of interest" description="Disordered" evidence="3">
    <location>
        <begin position="62"/>
        <end position="100"/>
    </location>
</feature>
<feature type="region of interest" description="Disordered" evidence="3">
    <location>
        <begin position="307"/>
        <end position="339"/>
    </location>
</feature>
<dbReference type="GO" id="GO:0003677">
    <property type="term" value="F:DNA binding"/>
    <property type="evidence" value="ECO:0007669"/>
    <property type="project" value="TreeGrafter"/>
</dbReference>
<evidence type="ECO:0000256" key="2">
    <source>
        <dbReference type="PIRSR" id="PIRSR602081-1"/>
    </source>
</evidence>
<dbReference type="PROSITE" id="PS51645">
    <property type="entry name" value="PHR_CRY_ALPHA_BETA"/>
    <property type="match status" value="1"/>
</dbReference>
<gene>
    <name evidence="5" type="ORF">C2E20_2886</name>
</gene>
<comment type="caution">
    <text evidence="5">The sequence shown here is derived from an EMBL/GenBank/DDBJ whole genome shotgun (WGS) entry which is preliminary data.</text>
</comment>
<dbReference type="Gene3D" id="3.40.50.620">
    <property type="entry name" value="HUPs"/>
    <property type="match status" value="1"/>
</dbReference>
<proteinExistence type="inferred from homology"/>
<organism evidence="5 6">
    <name type="scientific">Micractinium conductrix</name>
    <dbReference type="NCBI Taxonomy" id="554055"/>
    <lineage>
        <taxon>Eukaryota</taxon>
        <taxon>Viridiplantae</taxon>
        <taxon>Chlorophyta</taxon>
        <taxon>core chlorophytes</taxon>
        <taxon>Trebouxiophyceae</taxon>
        <taxon>Chlorellales</taxon>
        <taxon>Chlorellaceae</taxon>
        <taxon>Chlorella clade</taxon>
        <taxon>Micractinium</taxon>
    </lineage>
</organism>
<dbReference type="GO" id="GO:0071949">
    <property type="term" value="F:FAD binding"/>
    <property type="evidence" value="ECO:0007669"/>
    <property type="project" value="TreeGrafter"/>
</dbReference>
<accession>A0A2P6VI51</accession>
<dbReference type="OrthoDB" id="435881at2759"/>
<dbReference type="InterPro" id="IPR006050">
    <property type="entry name" value="DNA_photolyase_N"/>
</dbReference>
<dbReference type="PANTHER" id="PTHR11455:SF2">
    <property type="entry name" value="BLUE-LIGHT PHOTORECEPTOR PHR2"/>
    <property type="match status" value="1"/>
</dbReference>